<keyword evidence="10" id="KW-1185">Reference proteome</keyword>
<evidence type="ECO:0000256" key="4">
    <source>
        <dbReference type="ARBA" id="ARBA00022825"/>
    </source>
</evidence>
<name>A0A8J3BUM7_9ACTN</name>
<accession>A0A8J3BUM7</accession>
<dbReference type="PROSITE" id="PS50060">
    <property type="entry name" value="MAM_2"/>
    <property type="match status" value="1"/>
</dbReference>
<feature type="active site" description="Charge relay system" evidence="5">
    <location>
        <position position="192"/>
    </location>
</feature>
<dbReference type="GO" id="GO:0005615">
    <property type="term" value="C:extracellular space"/>
    <property type="evidence" value="ECO:0007669"/>
    <property type="project" value="TreeGrafter"/>
</dbReference>
<sequence>MAALAVIGAGVLPPATPASAAGPAPLREAVGQTVNDQYTVILRDTAARSGTTARLARRAEAGGGAVHHRYGRLVHGFTATLPAAALAAIRGDAAVAYVAPVSLVRVADTTGPAPAVRAAGAQLDPPSWGLDRLDQRRLPLDRRYRYAADGAGADVYVVDSGIRADHADLRGRVHGRYDAVRDGRGVADCHGHGTAVAGVVGGRAFGVAKKAELHIVRVVGCDGRGTDAQLLEALDWLGGVPTGRSVVNIGLQGYGHAVRDAARRLVDRGMPVVFGANTRGADACADSPATPAGVVVGASDQRDVRAPFSGFGRCLDLFAPGVRINSLSHLTPQSYALGWSGTSFAAAHVTGWMARTLGDTAARLLPQELKGRLLAAATPGVVGQPLGSPNRLLYGEPEAAAPAVVWADDFETESGWRTDTHGTDDAVAGRWERGRPARTMLEGAVMQVGAAASGTRAYVTDLRGGAAEDSDVDGGVTSLLSPVVLVPEGGRPHLTLSWYLAHSGAWDPADRLRVSVISAAGTHPLLERGATPREESPRPRARQSEGRWSEATASLHDYAGRQVRLLVEASDGGTANLVEAGIDDLRISR</sequence>
<dbReference type="PROSITE" id="PS00137">
    <property type="entry name" value="SUBTILASE_HIS"/>
    <property type="match status" value="1"/>
</dbReference>
<protein>
    <recommendedName>
        <fullName evidence="8">MAM domain-containing protein</fullName>
    </recommendedName>
</protein>
<dbReference type="EMBL" id="BMQC01000016">
    <property type="protein sequence ID" value="GGK39887.1"/>
    <property type="molecule type" value="Genomic_DNA"/>
</dbReference>
<dbReference type="InterPro" id="IPR037045">
    <property type="entry name" value="S8pro/Inhibitor_I9_sf"/>
</dbReference>
<proteinExistence type="inferred from homology"/>
<dbReference type="InterPro" id="IPR050131">
    <property type="entry name" value="Peptidase_S8_subtilisin-like"/>
</dbReference>
<evidence type="ECO:0000256" key="3">
    <source>
        <dbReference type="ARBA" id="ARBA00022801"/>
    </source>
</evidence>
<dbReference type="InterPro" id="IPR036852">
    <property type="entry name" value="Peptidase_S8/S53_dom_sf"/>
</dbReference>
<dbReference type="CDD" id="cd04077">
    <property type="entry name" value="Peptidases_S8_PCSK9_ProteinaseK_like"/>
    <property type="match status" value="1"/>
</dbReference>
<dbReference type="InterPro" id="IPR023827">
    <property type="entry name" value="Peptidase_S8_Asp-AS"/>
</dbReference>
<comment type="similarity">
    <text evidence="1 5">Belongs to the peptidase S8 family.</text>
</comment>
<dbReference type="Gene3D" id="3.40.50.200">
    <property type="entry name" value="Peptidase S8/S53 domain"/>
    <property type="match status" value="1"/>
</dbReference>
<dbReference type="FunFam" id="3.40.50.200:FF:000016">
    <property type="entry name" value="Proprotein convertase subtilisin/kexin type 9"/>
    <property type="match status" value="1"/>
</dbReference>
<keyword evidence="3 5" id="KW-0378">Hydrolase</keyword>
<feature type="signal peptide" evidence="7">
    <location>
        <begin position="1"/>
        <end position="20"/>
    </location>
</feature>
<feature type="active site" description="Charge relay system" evidence="5">
    <location>
        <position position="159"/>
    </location>
</feature>
<evidence type="ECO:0000256" key="6">
    <source>
        <dbReference type="SAM" id="MobiDB-lite"/>
    </source>
</evidence>
<comment type="caution">
    <text evidence="9">The sequence shown here is derived from an EMBL/GenBank/DDBJ whole genome shotgun (WGS) entry which is preliminary data.</text>
</comment>
<dbReference type="SUPFAM" id="SSF52743">
    <property type="entry name" value="Subtilisin-like"/>
    <property type="match status" value="1"/>
</dbReference>
<feature type="region of interest" description="Disordered" evidence="6">
    <location>
        <begin position="523"/>
        <end position="553"/>
    </location>
</feature>
<dbReference type="GO" id="GO:0004252">
    <property type="term" value="F:serine-type endopeptidase activity"/>
    <property type="evidence" value="ECO:0007669"/>
    <property type="project" value="UniProtKB-UniRule"/>
</dbReference>
<dbReference type="PANTHER" id="PTHR43806">
    <property type="entry name" value="PEPTIDASE S8"/>
    <property type="match status" value="1"/>
</dbReference>
<dbReference type="AlphaFoldDB" id="A0A8J3BUM7"/>
<evidence type="ECO:0000256" key="7">
    <source>
        <dbReference type="SAM" id="SignalP"/>
    </source>
</evidence>
<evidence type="ECO:0000256" key="2">
    <source>
        <dbReference type="ARBA" id="ARBA00022670"/>
    </source>
</evidence>
<dbReference type="PROSITE" id="PS00136">
    <property type="entry name" value="SUBTILASE_ASP"/>
    <property type="match status" value="1"/>
</dbReference>
<gene>
    <name evidence="9" type="ORF">GCM10010124_35660</name>
</gene>
<dbReference type="InterPro" id="IPR034193">
    <property type="entry name" value="PCSK9_ProteinaseK-like"/>
</dbReference>
<dbReference type="InterPro" id="IPR015500">
    <property type="entry name" value="Peptidase_S8_subtilisin-rel"/>
</dbReference>
<dbReference type="PROSITE" id="PS51892">
    <property type="entry name" value="SUBTILASE"/>
    <property type="match status" value="1"/>
</dbReference>
<reference evidence="9" key="2">
    <citation type="submission" date="2020-09" db="EMBL/GenBank/DDBJ databases">
        <authorList>
            <person name="Sun Q."/>
            <person name="Ohkuma M."/>
        </authorList>
    </citation>
    <scope>NUCLEOTIDE SEQUENCE</scope>
    <source>
        <strain evidence="9">JCM 3091</strain>
    </source>
</reference>
<organism evidence="9 10">
    <name type="scientific">Pilimelia terevasa</name>
    <dbReference type="NCBI Taxonomy" id="53372"/>
    <lineage>
        <taxon>Bacteria</taxon>
        <taxon>Bacillati</taxon>
        <taxon>Actinomycetota</taxon>
        <taxon>Actinomycetes</taxon>
        <taxon>Micromonosporales</taxon>
        <taxon>Micromonosporaceae</taxon>
        <taxon>Pilimelia</taxon>
    </lineage>
</organism>
<evidence type="ECO:0000259" key="8">
    <source>
        <dbReference type="PROSITE" id="PS50060"/>
    </source>
</evidence>
<dbReference type="InterPro" id="IPR022398">
    <property type="entry name" value="Peptidase_S8_His-AS"/>
</dbReference>
<dbReference type="SUPFAM" id="SSF54897">
    <property type="entry name" value="Protease propeptides/inhibitors"/>
    <property type="match status" value="1"/>
</dbReference>
<evidence type="ECO:0000313" key="9">
    <source>
        <dbReference type="EMBL" id="GGK39887.1"/>
    </source>
</evidence>
<dbReference type="PANTHER" id="PTHR43806:SF11">
    <property type="entry name" value="CEREVISIN-RELATED"/>
    <property type="match status" value="1"/>
</dbReference>
<feature type="compositionally biased region" description="Basic and acidic residues" evidence="6">
    <location>
        <begin position="530"/>
        <end position="548"/>
    </location>
</feature>
<evidence type="ECO:0000313" key="10">
    <source>
        <dbReference type="Proteomes" id="UP000662200"/>
    </source>
</evidence>
<dbReference type="Proteomes" id="UP000662200">
    <property type="component" value="Unassembled WGS sequence"/>
</dbReference>
<dbReference type="GO" id="GO:0016020">
    <property type="term" value="C:membrane"/>
    <property type="evidence" value="ECO:0007669"/>
    <property type="project" value="InterPro"/>
</dbReference>
<dbReference type="Pfam" id="PF00082">
    <property type="entry name" value="Peptidase_S8"/>
    <property type="match status" value="1"/>
</dbReference>
<keyword evidence="7" id="KW-0732">Signal</keyword>
<dbReference type="PRINTS" id="PR00723">
    <property type="entry name" value="SUBTILISIN"/>
</dbReference>
<feature type="active site" description="Charge relay system" evidence="5">
    <location>
        <position position="343"/>
    </location>
</feature>
<keyword evidence="4 5" id="KW-0720">Serine protease</keyword>
<dbReference type="GO" id="GO:0006508">
    <property type="term" value="P:proteolysis"/>
    <property type="evidence" value="ECO:0007669"/>
    <property type="project" value="UniProtKB-KW"/>
</dbReference>
<evidence type="ECO:0000256" key="1">
    <source>
        <dbReference type="ARBA" id="ARBA00011073"/>
    </source>
</evidence>
<dbReference type="Gene3D" id="3.30.70.80">
    <property type="entry name" value="Peptidase S8 propeptide/proteinase inhibitor I9"/>
    <property type="match status" value="1"/>
</dbReference>
<dbReference type="InterPro" id="IPR000209">
    <property type="entry name" value="Peptidase_S8/S53_dom"/>
</dbReference>
<reference evidence="9" key="1">
    <citation type="journal article" date="2014" name="Int. J. Syst. Evol. Microbiol.">
        <title>Complete genome sequence of Corynebacterium casei LMG S-19264T (=DSM 44701T), isolated from a smear-ripened cheese.</title>
        <authorList>
            <consortium name="US DOE Joint Genome Institute (JGI-PGF)"/>
            <person name="Walter F."/>
            <person name="Albersmeier A."/>
            <person name="Kalinowski J."/>
            <person name="Ruckert C."/>
        </authorList>
    </citation>
    <scope>NUCLEOTIDE SEQUENCE</scope>
    <source>
        <strain evidence="9">JCM 3091</strain>
    </source>
</reference>
<dbReference type="InterPro" id="IPR000998">
    <property type="entry name" value="MAM_dom"/>
</dbReference>
<evidence type="ECO:0000256" key="5">
    <source>
        <dbReference type="PROSITE-ProRule" id="PRU01240"/>
    </source>
</evidence>
<feature type="domain" description="MAM" evidence="8">
    <location>
        <begin position="409"/>
        <end position="589"/>
    </location>
</feature>
<keyword evidence="2 5" id="KW-0645">Protease</keyword>
<feature type="chain" id="PRO_5035214426" description="MAM domain-containing protein" evidence="7">
    <location>
        <begin position="21"/>
        <end position="589"/>
    </location>
</feature>